<dbReference type="InterPro" id="IPR037035">
    <property type="entry name" value="GK-like_C_sf"/>
</dbReference>
<accession>A0A922IEC9</accession>
<dbReference type="InterPro" id="IPR007835">
    <property type="entry name" value="MOFRL"/>
</dbReference>
<gene>
    <name evidence="5" type="ORF">DERF_003066</name>
    <name evidence="4" type="ORF">HUG17_5085</name>
</gene>
<dbReference type="GO" id="GO:0008887">
    <property type="term" value="F:glycerate kinase activity"/>
    <property type="evidence" value="ECO:0007669"/>
    <property type="project" value="InterPro"/>
</dbReference>
<comment type="similarity">
    <text evidence="1">Belongs to the glycerate kinase type-2 family.</text>
</comment>
<sequence length="465" mass="52222">MSKPSVQILNQIFTSAVNAVLPQQLIRSAIRFESQDGILNIRLRQADSDQLKWHKIRMVDRDVFLFGAGKAIVGMCQELLEQIDNTQLSIRVKGHLNIPFSSTVEKPHLFSKYNTIYQECGRNNMPDDYSVQSTKELMQKLRQHVTQHSNPLVIGFISGGGSALLSLPKESISIQDKLNVITSMVRHGANIIELNSIRSCLSSVKHGKLAQQIFEWNVHSELFTFIISDIIGDPIEMIASGPTVLQSARLKPEEVLRKYSLKFEERISKQITTEHREMLPRINLTNVIIGSNSIALNEAKIQAENFGFKVVMLGSGLSGEARSIVRKLIGMIRNYKFVPEDRSRFKGIVWLAGGEATIRMDQTRKLGIGGRCQEMGILFLDEMDSLGWVGPEIYALFAGTDGQDGPTPVSGVQLKWPFKSPNTWKQSLVNHDSYNFWLENAPECLIRSGITGTNVMDIYALMIQF</sequence>
<dbReference type="Gene3D" id="3.40.50.10180">
    <property type="entry name" value="Glycerate kinase, MOFRL-like N-terminal domain"/>
    <property type="match status" value="1"/>
</dbReference>
<evidence type="ECO:0000313" key="6">
    <source>
        <dbReference type="Proteomes" id="UP000790347"/>
    </source>
</evidence>
<dbReference type="SUPFAM" id="SSF82544">
    <property type="entry name" value="GckA/TtuD-like"/>
    <property type="match status" value="1"/>
</dbReference>
<dbReference type="Gene3D" id="3.40.1480.10">
    <property type="entry name" value="MOFRL domain"/>
    <property type="match status" value="1"/>
</dbReference>
<dbReference type="PANTHER" id="PTHR12227:SF0">
    <property type="entry name" value="GLYCERATE KINASE"/>
    <property type="match status" value="1"/>
</dbReference>
<dbReference type="InterPro" id="IPR025286">
    <property type="entry name" value="MOFRL_assoc_dom"/>
</dbReference>
<dbReference type="GO" id="GO:0005737">
    <property type="term" value="C:cytoplasm"/>
    <property type="evidence" value="ECO:0007669"/>
    <property type="project" value="TreeGrafter"/>
</dbReference>
<dbReference type="Proteomes" id="UP000790347">
    <property type="component" value="Unassembled WGS sequence"/>
</dbReference>
<dbReference type="AlphaFoldDB" id="A0A922IEC9"/>
<dbReference type="InterPro" id="IPR039760">
    <property type="entry name" value="MOFRL_protein"/>
</dbReference>
<proteinExistence type="inferred from homology"/>
<dbReference type="OrthoDB" id="44918at2759"/>
<evidence type="ECO:0000259" key="2">
    <source>
        <dbReference type="Pfam" id="PF05161"/>
    </source>
</evidence>
<dbReference type="Proteomes" id="UP000828236">
    <property type="component" value="Unassembled WGS sequence"/>
</dbReference>
<dbReference type="PANTHER" id="PTHR12227">
    <property type="entry name" value="GLYCERATE KINASE"/>
    <property type="match status" value="1"/>
</dbReference>
<evidence type="ECO:0000259" key="3">
    <source>
        <dbReference type="Pfam" id="PF13660"/>
    </source>
</evidence>
<dbReference type="Pfam" id="PF05161">
    <property type="entry name" value="MOFRL"/>
    <property type="match status" value="1"/>
</dbReference>
<name>A0A922IEC9_DERFA</name>
<evidence type="ECO:0000256" key="1">
    <source>
        <dbReference type="ARBA" id="ARBA00005393"/>
    </source>
</evidence>
<evidence type="ECO:0000313" key="4">
    <source>
        <dbReference type="EMBL" id="KAH7642040.1"/>
    </source>
</evidence>
<dbReference type="EMBL" id="SDOV01000004">
    <property type="protein sequence ID" value="KAH7642040.1"/>
    <property type="molecule type" value="Genomic_DNA"/>
</dbReference>
<comment type="caution">
    <text evidence="5">The sequence shown here is derived from an EMBL/GenBank/DDBJ whole genome shotgun (WGS) entry which is preliminary data.</text>
</comment>
<dbReference type="Pfam" id="PF13660">
    <property type="entry name" value="DUF4147"/>
    <property type="match status" value="1"/>
</dbReference>
<feature type="domain" description="MOFRL-associated" evidence="3">
    <location>
        <begin position="9"/>
        <end position="268"/>
    </location>
</feature>
<organism evidence="5 6">
    <name type="scientific">Dermatophagoides farinae</name>
    <name type="common">American house dust mite</name>
    <dbReference type="NCBI Taxonomy" id="6954"/>
    <lineage>
        <taxon>Eukaryota</taxon>
        <taxon>Metazoa</taxon>
        <taxon>Ecdysozoa</taxon>
        <taxon>Arthropoda</taxon>
        <taxon>Chelicerata</taxon>
        <taxon>Arachnida</taxon>
        <taxon>Acari</taxon>
        <taxon>Acariformes</taxon>
        <taxon>Sarcoptiformes</taxon>
        <taxon>Astigmata</taxon>
        <taxon>Psoroptidia</taxon>
        <taxon>Analgoidea</taxon>
        <taxon>Pyroglyphidae</taxon>
        <taxon>Dermatophagoidinae</taxon>
        <taxon>Dermatophagoides</taxon>
    </lineage>
</organism>
<reference evidence="5" key="1">
    <citation type="submission" date="2013-05" db="EMBL/GenBank/DDBJ databases">
        <authorList>
            <person name="Yim A.K.Y."/>
            <person name="Chan T.F."/>
            <person name="Ji K.M."/>
            <person name="Liu X.Y."/>
            <person name="Zhou J.W."/>
            <person name="Li R.Q."/>
            <person name="Yang K.Y."/>
            <person name="Li J."/>
            <person name="Li M."/>
            <person name="Law P.T.W."/>
            <person name="Wu Y.L."/>
            <person name="Cai Z.L."/>
            <person name="Qin H."/>
            <person name="Bao Y."/>
            <person name="Leung R.K.K."/>
            <person name="Ng P.K.S."/>
            <person name="Zou J."/>
            <person name="Zhong X.J."/>
            <person name="Ran P.X."/>
            <person name="Zhong N.S."/>
            <person name="Liu Z.G."/>
            <person name="Tsui S.K.W."/>
        </authorList>
    </citation>
    <scope>NUCLEOTIDE SEQUENCE</scope>
    <source>
        <strain evidence="5">Derf</strain>
        <tissue evidence="5">Whole organism</tissue>
    </source>
</reference>
<protein>
    <recommendedName>
        <fullName evidence="7">Glycerate kinase</fullName>
    </recommendedName>
</protein>
<reference evidence="4" key="3">
    <citation type="journal article" date="2021" name="World Allergy Organ. J.">
        <title>Chromosome-level assembly of Dermatophagoides farinae genome and transcriptome reveals two novel allergens Der f 37 and Der f 39.</title>
        <authorList>
            <person name="Chen J."/>
            <person name="Cai Z."/>
            <person name="Fan D."/>
            <person name="Hu J."/>
            <person name="Hou Y."/>
            <person name="He Y."/>
            <person name="Zhang Z."/>
            <person name="Zhao Z."/>
            <person name="Gao P."/>
            <person name="Hu W."/>
            <person name="Sun J."/>
            <person name="Li J."/>
            <person name="Ji K."/>
        </authorList>
    </citation>
    <scope>NUCLEOTIDE SEQUENCE</scope>
    <source>
        <strain evidence="4">JKM2019</strain>
    </source>
</reference>
<keyword evidence="6" id="KW-1185">Reference proteome</keyword>
<reference evidence="4" key="2">
    <citation type="submission" date="2020-06" db="EMBL/GenBank/DDBJ databases">
        <authorList>
            <person name="Ji K."/>
            <person name="Li J."/>
        </authorList>
    </citation>
    <scope>NUCLEOTIDE SEQUENCE</scope>
    <source>
        <strain evidence="4">JKM2019</strain>
        <tissue evidence="4">Whole body</tissue>
    </source>
</reference>
<dbReference type="InterPro" id="IPR038614">
    <property type="entry name" value="GK_N_sf"/>
</dbReference>
<dbReference type="EMBL" id="ASGP02000001">
    <property type="protein sequence ID" value="KAH9529172.1"/>
    <property type="molecule type" value="Genomic_DNA"/>
</dbReference>
<evidence type="ECO:0000313" key="5">
    <source>
        <dbReference type="EMBL" id="KAH9529172.1"/>
    </source>
</evidence>
<evidence type="ECO:0008006" key="7">
    <source>
        <dbReference type="Google" id="ProtNLM"/>
    </source>
</evidence>
<feature type="domain" description="MOFRL" evidence="2">
    <location>
        <begin position="349"/>
        <end position="457"/>
    </location>
</feature>
<reference evidence="5" key="4">
    <citation type="journal article" date="2022" name="Res Sq">
        <title>Comparative Genomics Reveals Insights into the Divergent Evolution of Astigmatic Mites and Household Pest Adaptations.</title>
        <authorList>
            <person name="Xiong Q."/>
            <person name="Wan A.T.-Y."/>
            <person name="Liu X.-Y."/>
            <person name="Fung C.S.-H."/>
            <person name="Xiao X."/>
            <person name="Malainual N."/>
            <person name="Hou J."/>
            <person name="Wang L."/>
            <person name="Wang M."/>
            <person name="Yang K."/>
            <person name="Cui Y."/>
            <person name="Leung E."/>
            <person name="Nong W."/>
            <person name="Shin S.-K."/>
            <person name="Au S."/>
            <person name="Jeong K.Y."/>
            <person name="Chew F.T."/>
            <person name="Hui J."/>
            <person name="Leung T.F."/>
            <person name="Tungtrongchitr A."/>
            <person name="Zhong N."/>
            <person name="Liu Z."/>
            <person name="Tsui S."/>
        </authorList>
    </citation>
    <scope>NUCLEOTIDE SEQUENCE</scope>
    <source>
        <strain evidence="5">Derf</strain>
        <tissue evidence="5">Whole organism</tissue>
    </source>
</reference>